<keyword evidence="5" id="KW-1185">Reference proteome</keyword>
<proteinExistence type="predicted"/>
<feature type="domain" description="N-acetyltransferase" evidence="3">
    <location>
        <begin position="1"/>
        <end position="100"/>
    </location>
</feature>
<dbReference type="Pfam" id="PF00583">
    <property type="entry name" value="Acetyltransf_1"/>
    <property type="match status" value="1"/>
</dbReference>
<dbReference type="CDD" id="cd04301">
    <property type="entry name" value="NAT_SF"/>
    <property type="match status" value="1"/>
</dbReference>
<dbReference type="EMBL" id="JAKIKT010000002">
    <property type="protein sequence ID" value="MCL2913769.1"/>
    <property type="molecule type" value="Genomic_DNA"/>
</dbReference>
<dbReference type="InterPro" id="IPR050832">
    <property type="entry name" value="Bact_Acetyltransf"/>
</dbReference>
<evidence type="ECO:0000313" key="4">
    <source>
        <dbReference type="EMBL" id="MCL2913769.1"/>
    </source>
</evidence>
<evidence type="ECO:0000313" key="5">
    <source>
        <dbReference type="Proteomes" id="UP001202831"/>
    </source>
</evidence>
<evidence type="ECO:0000259" key="3">
    <source>
        <dbReference type="PROSITE" id="PS51186"/>
    </source>
</evidence>
<keyword evidence="2" id="KW-0012">Acyltransferase</keyword>
<accession>A0ABT0N5R2</accession>
<dbReference type="SUPFAM" id="SSF55729">
    <property type="entry name" value="Acyl-CoA N-acyltransferases (Nat)"/>
    <property type="match status" value="1"/>
</dbReference>
<reference evidence="4 5" key="1">
    <citation type="submission" date="2022-01" db="EMBL/GenBank/DDBJ databases">
        <title>Whole genome-based taxonomy of the Shewanellaceae.</title>
        <authorList>
            <person name="Martin-Rodriguez A.J."/>
        </authorList>
    </citation>
    <scope>NUCLEOTIDE SEQUENCE [LARGE SCALE GENOMIC DNA]</scope>
    <source>
        <strain evidence="4 5">DSM 21332</strain>
    </source>
</reference>
<sequence>MIFLALENDSALGFTQLYPSFCSVEACKIMILYDLYVAESARKSGVATGLMNAARVYAEGAGARRMDLSTQNTNLPGQHLYEKQGYKRVLEDFYTYSLYL</sequence>
<dbReference type="PROSITE" id="PS51186">
    <property type="entry name" value="GNAT"/>
    <property type="match status" value="1"/>
</dbReference>
<evidence type="ECO:0000256" key="1">
    <source>
        <dbReference type="ARBA" id="ARBA00022679"/>
    </source>
</evidence>
<organism evidence="4 5">
    <name type="scientific">Shewanella corallii</name>
    <dbReference type="NCBI Taxonomy" id="560080"/>
    <lineage>
        <taxon>Bacteria</taxon>
        <taxon>Pseudomonadati</taxon>
        <taxon>Pseudomonadota</taxon>
        <taxon>Gammaproteobacteria</taxon>
        <taxon>Alteromonadales</taxon>
        <taxon>Shewanellaceae</taxon>
        <taxon>Shewanella</taxon>
    </lineage>
</organism>
<dbReference type="Proteomes" id="UP001202831">
    <property type="component" value="Unassembled WGS sequence"/>
</dbReference>
<comment type="caution">
    <text evidence="4">The sequence shown here is derived from an EMBL/GenBank/DDBJ whole genome shotgun (WGS) entry which is preliminary data.</text>
</comment>
<keyword evidence="1" id="KW-0808">Transferase</keyword>
<dbReference type="InterPro" id="IPR000182">
    <property type="entry name" value="GNAT_dom"/>
</dbReference>
<dbReference type="PANTHER" id="PTHR43877">
    <property type="entry name" value="AMINOALKYLPHOSPHONATE N-ACETYLTRANSFERASE-RELATED-RELATED"/>
    <property type="match status" value="1"/>
</dbReference>
<dbReference type="InterPro" id="IPR016181">
    <property type="entry name" value="Acyl_CoA_acyltransferase"/>
</dbReference>
<gene>
    <name evidence="4" type="ORF">L2725_08185</name>
</gene>
<dbReference type="Gene3D" id="3.40.630.30">
    <property type="match status" value="1"/>
</dbReference>
<name>A0ABT0N5R2_9GAMM</name>
<evidence type="ECO:0000256" key="2">
    <source>
        <dbReference type="ARBA" id="ARBA00023315"/>
    </source>
</evidence>
<protein>
    <submittedName>
        <fullName evidence="4">GNAT family N-acetyltransferase</fullName>
    </submittedName>
</protein>
<dbReference type="PANTHER" id="PTHR43877:SF2">
    <property type="entry name" value="AMINOALKYLPHOSPHONATE N-ACETYLTRANSFERASE-RELATED"/>
    <property type="match status" value="1"/>
</dbReference>